<accession>A0AA37PGR9</accession>
<comment type="caution">
    <text evidence="1">The sequence shown here is derived from an EMBL/GenBank/DDBJ whole genome shotgun (WGS) entry which is preliminary data.</text>
</comment>
<evidence type="ECO:0000313" key="2">
    <source>
        <dbReference type="Proteomes" id="UP001055115"/>
    </source>
</evidence>
<sequence length="116" mass="13401">MAPGSRYRYGPTTRASLDFDDIGLVAKRYHFLLNPTQSTVIFDISNRSNIEAGTWVFKTITMRAPQASCAIHYQYWVSEALRSRIVYRPSYKETAIQAWNFRSRLFALSFGHQEGE</sequence>
<dbReference type="AlphaFoldDB" id="A0AA37PGR9"/>
<dbReference type="GeneID" id="73332999"/>
<proteinExistence type="predicted"/>
<name>A0AA37PGR9_9PEZI</name>
<keyword evidence="2" id="KW-1185">Reference proteome</keyword>
<reference evidence="1 2" key="1">
    <citation type="submission" date="2022-03" db="EMBL/GenBank/DDBJ databases">
        <title>Genome data of Colletotrichum spp.</title>
        <authorList>
            <person name="Utami Y.D."/>
            <person name="Hiruma K."/>
        </authorList>
    </citation>
    <scope>NUCLEOTIDE SEQUENCE [LARGE SCALE GENOMIC DNA]</scope>
    <source>
        <strain evidence="1 2">MAFF 239500</strain>
    </source>
</reference>
<dbReference type="EMBL" id="BQXU01000059">
    <property type="protein sequence ID" value="GKT52016.1"/>
    <property type="molecule type" value="Genomic_DNA"/>
</dbReference>
<dbReference type="RefSeq" id="XP_049134366.1">
    <property type="nucleotide sequence ID" value="XM_049278409.1"/>
</dbReference>
<evidence type="ECO:0000313" key="1">
    <source>
        <dbReference type="EMBL" id="GKT52016.1"/>
    </source>
</evidence>
<protein>
    <submittedName>
        <fullName evidence="1">Uncharacterized protein</fullName>
    </submittedName>
</protein>
<dbReference type="Proteomes" id="UP001055115">
    <property type="component" value="Unassembled WGS sequence"/>
</dbReference>
<gene>
    <name evidence="1" type="ORF">ColSpa_12197</name>
</gene>
<organism evidence="1 2">
    <name type="scientific">Colletotrichum spaethianum</name>
    <dbReference type="NCBI Taxonomy" id="700344"/>
    <lineage>
        <taxon>Eukaryota</taxon>
        <taxon>Fungi</taxon>
        <taxon>Dikarya</taxon>
        <taxon>Ascomycota</taxon>
        <taxon>Pezizomycotina</taxon>
        <taxon>Sordariomycetes</taxon>
        <taxon>Hypocreomycetidae</taxon>
        <taxon>Glomerellales</taxon>
        <taxon>Glomerellaceae</taxon>
        <taxon>Colletotrichum</taxon>
        <taxon>Colletotrichum spaethianum species complex</taxon>
    </lineage>
</organism>